<dbReference type="Proteomes" id="UP001353858">
    <property type="component" value="Unassembled WGS sequence"/>
</dbReference>
<feature type="compositionally biased region" description="Low complexity" evidence="4">
    <location>
        <begin position="109"/>
        <end position="118"/>
    </location>
</feature>
<evidence type="ECO:0000256" key="2">
    <source>
        <dbReference type="PROSITE-ProRule" id="PRU00047"/>
    </source>
</evidence>
<dbReference type="AlphaFoldDB" id="A0AAN7Q8Q7"/>
<proteinExistence type="predicted"/>
<sequence>MLSDRIPPDLYFIYVQLVLVVKVGVGVFIRRSKIYTKKKWRLYRLTCRITQLNQLRVIKVHLCHHLKRLNKTEVASTISKQILFVVICIYASNSPVSEDGEKKRKRSVSNESKSSGSKSRSRSRSYSSDRDGYRLHIADIGDHVRKSDLEKVFSPYGNLKELWLTHSSPIFGFAVFKTKESASAALKGADGVNVGGSRIRVTHARPRTRGQGRRFFHPNMRCYQCGYAGHFYRDCPDLDDGKGYDSRSTRRNSRRDRERDYYSDRDYGRRRHHSSRRYGDDGYRRSGGRRYRY</sequence>
<dbReference type="GO" id="GO:0008270">
    <property type="term" value="F:zinc ion binding"/>
    <property type="evidence" value="ECO:0007669"/>
    <property type="project" value="UniProtKB-KW"/>
</dbReference>
<dbReference type="PROSITE" id="PS50158">
    <property type="entry name" value="ZF_CCHC"/>
    <property type="match status" value="1"/>
</dbReference>
<feature type="compositionally biased region" description="Basic and acidic residues" evidence="4">
    <location>
        <begin position="255"/>
        <end position="267"/>
    </location>
</feature>
<accession>A0AAN7Q8Q7</accession>
<keyword evidence="9" id="KW-1185">Reference proteome</keyword>
<feature type="region of interest" description="Disordered" evidence="4">
    <location>
        <begin position="242"/>
        <end position="293"/>
    </location>
</feature>
<keyword evidence="2" id="KW-0862">Zinc</keyword>
<name>A0AAN7Q8Q7_9COLE</name>
<dbReference type="GO" id="GO:0003723">
    <property type="term" value="F:RNA binding"/>
    <property type="evidence" value="ECO:0007669"/>
    <property type="project" value="UniProtKB-UniRule"/>
</dbReference>
<dbReference type="PANTHER" id="PTHR48038:SF1">
    <property type="entry name" value="RIBONUCLEOPROTEIN RB97D"/>
    <property type="match status" value="1"/>
</dbReference>
<dbReference type="InterPro" id="IPR001878">
    <property type="entry name" value="Znf_CCHC"/>
</dbReference>
<dbReference type="PANTHER" id="PTHR48038">
    <property type="entry name" value="RIBONUCLEOPROTEIN RB97D"/>
    <property type="match status" value="1"/>
</dbReference>
<dbReference type="Pfam" id="PF00076">
    <property type="entry name" value="RRM_1"/>
    <property type="match status" value="1"/>
</dbReference>
<dbReference type="EMBL" id="JARPUR010000001">
    <property type="protein sequence ID" value="KAK4886267.1"/>
    <property type="molecule type" value="Genomic_DNA"/>
</dbReference>
<evidence type="ECO:0000256" key="3">
    <source>
        <dbReference type="PROSITE-ProRule" id="PRU00176"/>
    </source>
</evidence>
<protein>
    <submittedName>
        <fullName evidence="8">Uncharacterized protein</fullName>
    </submittedName>
</protein>
<keyword evidence="5" id="KW-0472">Membrane</keyword>
<dbReference type="InterPro" id="IPR035979">
    <property type="entry name" value="RBD_domain_sf"/>
</dbReference>
<evidence type="ECO:0000313" key="8">
    <source>
        <dbReference type="EMBL" id="KAK4886267.1"/>
    </source>
</evidence>
<evidence type="ECO:0000259" key="6">
    <source>
        <dbReference type="PROSITE" id="PS50102"/>
    </source>
</evidence>
<feature type="region of interest" description="Disordered" evidence="4">
    <location>
        <begin position="96"/>
        <end position="129"/>
    </location>
</feature>
<organism evidence="8 9">
    <name type="scientific">Aquatica leii</name>
    <dbReference type="NCBI Taxonomy" id="1421715"/>
    <lineage>
        <taxon>Eukaryota</taxon>
        <taxon>Metazoa</taxon>
        <taxon>Ecdysozoa</taxon>
        <taxon>Arthropoda</taxon>
        <taxon>Hexapoda</taxon>
        <taxon>Insecta</taxon>
        <taxon>Pterygota</taxon>
        <taxon>Neoptera</taxon>
        <taxon>Endopterygota</taxon>
        <taxon>Coleoptera</taxon>
        <taxon>Polyphaga</taxon>
        <taxon>Elateriformia</taxon>
        <taxon>Elateroidea</taxon>
        <taxon>Lampyridae</taxon>
        <taxon>Luciolinae</taxon>
        <taxon>Aquatica</taxon>
    </lineage>
</organism>
<feature type="domain" description="CCHC-type" evidence="7">
    <location>
        <begin position="221"/>
        <end position="237"/>
    </location>
</feature>
<dbReference type="InterPro" id="IPR000504">
    <property type="entry name" value="RRM_dom"/>
</dbReference>
<dbReference type="InterPro" id="IPR036875">
    <property type="entry name" value="Znf_CCHC_sf"/>
</dbReference>
<keyword evidence="5" id="KW-1133">Transmembrane helix</keyword>
<dbReference type="PROSITE" id="PS50102">
    <property type="entry name" value="RRM"/>
    <property type="match status" value="1"/>
</dbReference>
<evidence type="ECO:0000259" key="7">
    <source>
        <dbReference type="PROSITE" id="PS50158"/>
    </source>
</evidence>
<dbReference type="SMART" id="SM00360">
    <property type="entry name" value="RRM"/>
    <property type="match status" value="1"/>
</dbReference>
<evidence type="ECO:0000256" key="4">
    <source>
        <dbReference type="SAM" id="MobiDB-lite"/>
    </source>
</evidence>
<reference evidence="9" key="1">
    <citation type="submission" date="2023-01" db="EMBL/GenBank/DDBJ databases">
        <title>Key to firefly adult light organ development and bioluminescence: homeobox transcription factors regulate luciferase expression and transportation to peroxisome.</title>
        <authorList>
            <person name="Fu X."/>
        </authorList>
    </citation>
    <scope>NUCLEOTIDE SEQUENCE [LARGE SCALE GENOMIC DNA]</scope>
</reference>
<keyword evidence="2" id="KW-0479">Metal-binding</keyword>
<dbReference type="SUPFAM" id="SSF54928">
    <property type="entry name" value="RNA-binding domain, RBD"/>
    <property type="match status" value="1"/>
</dbReference>
<dbReference type="InterPro" id="IPR012677">
    <property type="entry name" value="Nucleotide-bd_a/b_plait_sf"/>
</dbReference>
<keyword evidence="5" id="KW-0812">Transmembrane</keyword>
<evidence type="ECO:0000256" key="5">
    <source>
        <dbReference type="SAM" id="Phobius"/>
    </source>
</evidence>
<evidence type="ECO:0000256" key="1">
    <source>
        <dbReference type="ARBA" id="ARBA00022884"/>
    </source>
</evidence>
<gene>
    <name evidence="8" type="ORF">RN001_002538</name>
</gene>
<dbReference type="SUPFAM" id="SSF57756">
    <property type="entry name" value="Retrovirus zinc finger-like domains"/>
    <property type="match status" value="1"/>
</dbReference>
<feature type="transmembrane region" description="Helical" evidence="5">
    <location>
        <begin position="12"/>
        <end position="29"/>
    </location>
</feature>
<keyword evidence="1 3" id="KW-0694">RNA-binding</keyword>
<dbReference type="Gene3D" id="3.30.70.330">
    <property type="match status" value="1"/>
</dbReference>
<evidence type="ECO:0000313" key="9">
    <source>
        <dbReference type="Proteomes" id="UP001353858"/>
    </source>
</evidence>
<dbReference type="Gene3D" id="4.10.60.10">
    <property type="entry name" value="Zinc finger, CCHC-type"/>
    <property type="match status" value="1"/>
</dbReference>
<feature type="domain" description="RRM" evidence="6">
    <location>
        <begin position="133"/>
        <end position="206"/>
    </location>
</feature>
<comment type="caution">
    <text evidence="8">The sequence shown here is derived from an EMBL/GenBank/DDBJ whole genome shotgun (WGS) entry which is preliminary data.</text>
</comment>
<keyword evidence="2" id="KW-0863">Zinc-finger</keyword>